<evidence type="ECO:0000256" key="2">
    <source>
        <dbReference type="SAM" id="SignalP"/>
    </source>
</evidence>
<name>A0A3N0CG91_9ACTN</name>
<dbReference type="InterPro" id="IPR013783">
    <property type="entry name" value="Ig-like_fold"/>
</dbReference>
<gene>
    <name evidence="3" type="ORF">EFK50_09300</name>
</gene>
<evidence type="ECO:0000256" key="1">
    <source>
        <dbReference type="SAM" id="MobiDB-lite"/>
    </source>
</evidence>
<keyword evidence="4" id="KW-1185">Reference proteome</keyword>
<organism evidence="3 4">
    <name type="scientific">Nocardioides marmoriginsengisoli</name>
    <dbReference type="NCBI Taxonomy" id="661483"/>
    <lineage>
        <taxon>Bacteria</taxon>
        <taxon>Bacillati</taxon>
        <taxon>Actinomycetota</taxon>
        <taxon>Actinomycetes</taxon>
        <taxon>Propionibacteriales</taxon>
        <taxon>Nocardioidaceae</taxon>
        <taxon>Nocardioides</taxon>
    </lineage>
</organism>
<sequence length="1342" mass="134214">MVALVSALTASLALVASPAQAAGNGVLDLVISPVNQGDGTPITELSAQISAGNSPVSTPVTYKVQYSCATDVCDGTKVHFTPPPSDPWGLSPAGRSVLRYASWVAPAGGGTITGDDLTGKVVDLGNLAAGTSGTFSVTYNSPGIAGNDSAGGQFFPDGSDIPMSATATSDSASSKTSDTHLTWRIGTPTGPNAATTANQTIRPNATQVALISMSTGSERIFSGASIAGDGTVVATGDYKVVYHAPAQAVIGDVKNTATGAADPDAVVDHVNNTITWTKGSLNNPSYGARGGWGGPGLAAYNSGGAGSNNSLVPDADKAFWAKRSVELTYPVANFPEADGSGCNFRTAVTSSLDVSVHYLDSARTAGSKSVNATNYVACGAPFGGLNTAKDIVGGQTSSFGDGALPGGVYALNVPPTGTTDSTNRMWRVNAQNVGNVDGTVVIDEPNLDQDHIKVNRITATSLSSSLANWSAPDDFTATVEWTDNVGDTGTAELAIGEFVDAAAGRWFTSATTTALVPAGRILRADATATSFIMGYRFKVDDGAVPLIGEQRTNTADVSISYPADADGDGVDDDYVTTANGAPLPSRAVDASAARTVQYTQGLTVVNALFAAAPVVQGGGSVLPGTNVTFGVRGQVGSAWPGTSITPQTVFIAPKGWKIVPGSASFTAAGTGVFNSIPAGVAYRYGTGVFGTDTRDYVVATYPSPVALPTSGSAMNWPVLSATAYPTNAAVPGAAPVANVWAGEDSGTWYELTANAYATGPGQYRYASGNASADSPDVDADGNTTEEFVNASTSYPGLAVGASDGLSVVKQLCVPLDGAPDGCSWVSGPVTSGILAGSGVVKYRIQVSNAGNTALHGVVAYDVLPYVGDTGLLAGAPARGSQFALPLASVDSTSSGLTVTASGSTNPARPEVNPGASGTTNDWGAVVAGKKALRIAVDGELEVGAVKDVVFSTTLANSARQGEKACNSVAVDSNETLPAEPASTCVTLDAPLNAPPTVTIDSPVDGAELEYGSSVNATFTCADPDGNLASCVGTDENGAAVANGSALPTTTPGTHTLTVKATDEFGETATKTVTYTVKRKPNVPPTVDVVKPGEGATYFVGQNVPAGYSCADSDGTVVSCQGPVANGSNIDTATPGTKTFQVTATDNEGATASKTVTYKVVAVAGVCRGTALSLLGIGLGVANGKTTPCATATDKVLSAKVVITPGIPLLGVAASSVETGVLTAATQSGPGSAKAQAEVAGVKIVILGQTIEATGLSSSASSVLSSCGTPAALAGASTIASLKVNNKPIANVNQPISVPLIVGSLGLNERGVVGSTITQSALHLNVLGLVDLALGQSVAGATC</sequence>
<dbReference type="GO" id="GO:0005975">
    <property type="term" value="P:carbohydrate metabolic process"/>
    <property type="evidence" value="ECO:0007669"/>
    <property type="project" value="UniProtKB-ARBA"/>
</dbReference>
<evidence type="ECO:0000313" key="3">
    <source>
        <dbReference type="EMBL" id="RNL62013.1"/>
    </source>
</evidence>
<proteinExistence type="predicted"/>
<keyword evidence="2" id="KW-0732">Signal</keyword>
<feature type="compositionally biased region" description="Polar residues" evidence="1">
    <location>
        <begin position="897"/>
        <end position="906"/>
    </location>
</feature>
<comment type="caution">
    <text evidence="3">The sequence shown here is derived from an EMBL/GenBank/DDBJ whole genome shotgun (WGS) entry which is preliminary data.</text>
</comment>
<feature type="compositionally biased region" description="Low complexity" evidence="1">
    <location>
        <begin position="165"/>
        <end position="176"/>
    </location>
</feature>
<accession>A0A3N0CG91</accession>
<dbReference type="EMBL" id="RJSE01000007">
    <property type="protein sequence ID" value="RNL62013.1"/>
    <property type="molecule type" value="Genomic_DNA"/>
</dbReference>
<feature type="region of interest" description="Disordered" evidence="1">
    <location>
        <begin position="897"/>
        <end position="919"/>
    </location>
</feature>
<feature type="chain" id="PRO_5018264517" description="DUF11 domain-containing protein" evidence="2">
    <location>
        <begin position="22"/>
        <end position="1342"/>
    </location>
</feature>
<dbReference type="Proteomes" id="UP000267128">
    <property type="component" value="Unassembled WGS sequence"/>
</dbReference>
<evidence type="ECO:0008006" key="5">
    <source>
        <dbReference type="Google" id="ProtNLM"/>
    </source>
</evidence>
<reference evidence="3 4" key="1">
    <citation type="submission" date="2018-11" db="EMBL/GenBank/DDBJ databases">
        <authorList>
            <person name="Li F."/>
        </authorList>
    </citation>
    <scope>NUCLEOTIDE SEQUENCE [LARGE SCALE GENOMIC DNA]</scope>
    <source>
        <strain evidence="3 4">Gsoil 097</strain>
    </source>
</reference>
<feature type="region of interest" description="Disordered" evidence="1">
    <location>
        <begin position="165"/>
        <end position="194"/>
    </location>
</feature>
<protein>
    <recommendedName>
        <fullName evidence="5">DUF11 domain-containing protein</fullName>
    </recommendedName>
</protein>
<evidence type="ECO:0000313" key="4">
    <source>
        <dbReference type="Proteomes" id="UP000267128"/>
    </source>
</evidence>
<dbReference type="Gene3D" id="2.60.40.10">
    <property type="entry name" value="Immunoglobulins"/>
    <property type="match status" value="1"/>
</dbReference>
<feature type="signal peptide" evidence="2">
    <location>
        <begin position="1"/>
        <end position="21"/>
    </location>
</feature>